<keyword evidence="7 11" id="KW-0371">Homeobox</keyword>
<keyword evidence="8" id="KW-0804">Transcription</keyword>
<feature type="DNA-binding region" description="Homeobox" evidence="11">
    <location>
        <begin position="62"/>
        <end position="140"/>
    </location>
</feature>
<accession>A0A814F944</accession>
<evidence type="ECO:0000256" key="6">
    <source>
        <dbReference type="ARBA" id="ARBA00023125"/>
    </source>
</evidence>
<dbReference type="GO" id="GO:0005634">
    <property type="term" value="C:nucleus"/>
    <property type="evidence" value="ECO:0007669"/>
    <property type="project" value="UniProtKB-SubCell"/>
</dbReference>
<dbReference type="PROSITE" id="PS50071">
    <property type="entry name" value="HOMEOBOX_2"/>
    <property type="match status" value="1"/>
</dbReference>
<feature type="compositionally biased region" description="Polar residues" evidence="13">
    <location>
        <begin position="208"/>
        <end position="230"/>
    </location>
</feature>
<dbReference type="GO" id="GO:1990837">
    <property type="term" value="F:sequence-specific double-stranded DNA binding"/>
    <property type="evidence" value="ECO:0007669"/>
    <property type="project" value="TreeGrafter"/>
</dbReference>
<comment type="subcellular location">
    <subcellularLocation>
        <location evidence="1 11 12">Nucleus</location>
    </subcellularLocation>
</comment>
<feature type="region of interest" description="Disordered" evidence="13">
    <location>
        <begin position="177"/>
        <end position="230"/>
    </location>
</feature>
<keyword evidence="5" id="KW-0805">Transcription regulation</keyword>
<feature type="region of interest" description="Disordered" evidence="13">
    <location>
        <begin position="139"/>
        <end position="162"/>
    </location>
</feature>
<feature type="compositionally biased region" description="Low complexity" evidence="13">
    <location>
        <begin position="189"/>
        <end position="203"/>
    </location>
</feature>
<keyword evidence="9 11" id="KW-0539">Nucleus</keyword>
<evidence type="ECO:0000256" key="10">
    <source>
        <dbReference type="ARBA" id="ARBA00038351"/>
    </source>
</evidence>
<evidence type="ECO:0000256" key="8">
    <source>
        <dbReference type="ARBA" id="ARBA00023163"/>
    </source>
</evidence>
<evidence type="ECO:0000256" key="13">
    <source>
        <dbReference type="SAM" id="MobiDB-lite"/>
    </source>
</evidence>
<dbReference type="OrthoDB" id="6159439at2759"/>
<dbReference type="InterPro" id="IPR009057">
    <property type="entry name" value="Homeodomain-like_sf"/>
</dbReference>
<dbReference type="PANTHER" id="PTHR46799:SF1">
    <property type="entry name" value="HOMEOBOX PROTEIN UNC-4 HOMOLOG"/>
    <property type="match status" value="1"/>
</dbReference>
<feature type="region of interest" description="Disordered" evidence="13">
    <location>
        <begin position="38"/>
        <end position="65"/>
    </location>
</feature>
<evidence type="ECO:0000256" key="3">
    <source>
        <dbReference type="ARBA" id="ARBA00022782"/>
    </source>
</evidence>
<dbReference type="Gene3D" id="1.10.10.60">
    <property type="entry name" value="Homeodomain-like"/>
    <property type="match status" value="1"/>
</dbReference>
<dbReference type="Pfam" id="PF00046">
    <property type="entry name" value="Homeodomain"/>
    <property type="match status" value="1"/>
</dbReference>
<evidence type="ECO:0000256" key="2">
    <source>
        <dbReference type="ARBA" id="ARBA00022473"/>
    </source>
</evidence>
<keyword evidence="3" id="KW-0221">Differentiation</keyword>
<dbReference type="GO" id="GO:0030154">
    <property type="term" value="P:cell differentiation"/>
    <property type="evidence" value="ECO:0007669"/>
    <property type="project" value="UniProtKB-KW"/>
</dbReference>
<dbReference type="CDD" id="cd00086">
    <property type="entry name" value="homeodomain"/>
    <property type="match status" value="1"/>
</dbReference>
<dbReference type="Proteomes" id="UP000663852">
    <property type="component" value="Unassembled WGS sequence"/>
</dbReference>
<dbReference type="EMBL" id="CAJNOJ010000055">
    <property type="protein sequence ID" value="CAF0980010.1"/>
    <property type="molecule type" value="Genomic_DNA"/>
</dbReference>
<dbReference type="AlphaFoldDB" id="A0A814F944"/>
<feature type="domain" description="Homeobox" evidence="14">
    <location>
        <begin position="60"/>
        <end position="139"/>
    </location>
</feature>
<gene>
    <name evidence="15" type="ORF">EDS130_LOCUS13823</name>
</gene>
<dbReference type="InterPro" id="IPR001356">
    <property type="entry name" value="HD"/>
</dbReference>
<proteinExistence type="inferred from homology"/>
<dbReference type="PROSITE" id="PS00027">
    <property type="entry name" value="HOMEOBOX_1"/>
    <property type="match status" value="1"/>
</dbReference>
<comment type="caution">
    <text evidence="15">The sequence shown here is derived from an EMBL/GenBank/DDBJ whole genome shotgun (WGS) entry which is preliminary data.</text>
</comment>
<reference evidence="15" key="1">
    <citation type="submission" date="2021-02" db="EMBL/GenBank/DDBJ databases">
        <authorList>
            <person name="Nowell W R."/>
        </authorList>
    </citation>
    <scope>NUCLEOTIDE SEQUENCE</scope>
</reference>
<protein>
    <recommendedName>
        <fullName evidence="14">Homeobox domain-containing protein</fullName>
    </recommendedName>
</protein>
<dbReference type="SUPFAM" id="SSF46689">
    <property type="entry name" value="Homeodomain-like"/>
    <property type="match status" value="1"/>
</dbReference>
<comment type="similarity">
    <text evidence="10">Belongs to the paired homeobox family. Unc-4 subfamily.</text>
</comment>
<dbReference type="SMART" id="SM00389">
    <property type="entry name" value="HOX"/>
    <property type="match status" value="1"/>
</dbReference>
<evidence type="ECO:0000259" key="14">
    <source>
        <dbReference type="PROSITE" id="PS50071"/>
    </source>
</evidence>
<dbReference type="GO" id="GO:0007399">
    <property type="term" value="P:nervous system development"/>
    <property type="evidence" value="ECO:0007669"/>
    <property type="project" value="UniProtKB-KW"/>
</dbReference>
<evidence type="ECO:0000256" key="12">
    <source>
        <dbReference type="RuleBase" id="RU000682"/>
    </source>
</evidence>
<evidence type="ECO:0000256" key="9">
    <source>
        <dbReference type="ARBA" id="ARBA00023242"/>
    </source>
</evidence>
<keyword evidence="2" id="KW-0217">Developmental protein</keyword>
<name>A0A814F944_ADIRI</name>
<keyword evidence="6 11" id="KW-0238">DNA-binding</keyword>
<organism evidence="15 16">
    <name type="scientific">Adineta ricciae</name>
    <name type="common">Rotifer</name>
    <dbReference type="NCBI Taxonomy" id="249248"/>
    <lineage>
        <taxon>Eukaryota</taxon>
        <taxon>Metazoa</taxon>
        <taxon>Spiralia</taxon>
        <taxon>Gnathifera</taxon>
        <taxon>Rotifera</taxon>
        <taxon>Eurotatoria</taxon>
        <taxon>Bdelloidea</taxon>
        <taxon>Adinetida</taxon>
        <taxon>Adinetidae</taxon>
        <taxon>Adineta</taxon>
    </lineage>
</organism>
<sequence length="230" mass="26295">MSISPLNKTSLLYSNMLKNHFFSPFFIQSLIASKQNAIQQDLPSHSSPDEDEESIDDHDNKHKRTRTNFTSSQIVELEKAFQNGIAHPLVTFFSFDHLLFISGHYPDIYMREALAIKLDLIESRVQVWFQNRRAKWRKIENTKKGPGRPAHNAHLQTCSGEPISHEEIERKRLLAEERKRQKQTKNCKSANSDGNSSTSSSVSPKLPNKSSYSIERILSQSPAITTRKTS</sequence>
<evidence type="ECO:0000256" key="7">
    <source>
        <dbReference type="ARBA" id="ARBA00023155"/>
    </source>
</evidence>
<evidence type="ECO:0000256" key="4">
    <source>
        <dbReference type="ARBA" id="ARBA00022902"/>
    </source>
</evidence>
<evidence type="ECO:0000313" key="15">
    <source>
        <dbReference type="EMBL" id="CAF0980010.1"/>
    </source>
</evidence>
<evidence type="ECO:0000256" key="11">
    <source>
        <dbReference type="PROSITE-ProRule" id="PRU00108"/>
    </source>
</evidence>
<evidence type="ECO:0000313" key="16">
    <source>
        <dbReference type="Proteomes" id="UP000663852"/>
    </source>
</evidence>
<dbReference type="InterPro" id="IPR017970">
    <property type="entry name" value="Homeobox_CS"/>
</dbReference>
<evidence type="ECO:0000256" key="1">
    <source>
        <dbReference type="ARBA" id="ARBA00004123"/>
    </source>
</evidence>
<dbReference type="PANTHER" id="PTHR46799">
    <property type="entry name" value="HOMEOBOX PROTEIN UNC-4 HOMOLOG"/>
    <property type="match status" value="1"/>
</dbReference>
<keyword evidence="4" id="KW-0524">Neurogenesis</keyword>
<dbReference type="FunFam" id="1.10.10.60:FF:000679">
    <property type="entry name" value="Homeobox protein aristaless"/>
    <property type="match status" value="1"/>
</dbReference>
<evidence type="ECO:0000256" key="5">
    <source>
        <dbReference type="ARBA" id="ARBA00023015"/>
    </source>
</evidence>
<dbReference type="GO" id="GO:0000981">
    <property type="term" value="F:DNA-binding transcription factor activity, RNA polymerase II-specific"/>
    <property type="evidence" value="ECO:0007669"/>
    <property type="project" value="InterPro"/>
</dbReference>